<reference evidence="2" key="1">
    <citation type="submission" date="2023-04" db="EMBL/GenBank/DDBJ databases">
        <authorList>
            <consortium name="ELIXIR-Norway"/>
        </authorList>
    </citation>
    <scope>NUCLEOTIDE SEQUENCE [LARGE SCALE GENOMIC DNA]</scope>
</reference>
<organism evidence="2 3">
    <name type="scientific">Rangifer tarandus platyrhynchus</name>
    <name type="common">Svalbard reindeer</name>
    <dbReference type="NCBI Taxonomy" id="3082113"/>
    <lineage>
        <taxon>Eukaryota</taxon>
        <taxon>Metazoa</taxon>
        <taxon>Chordata</taxon>
        <taxon>Craniata</taxon>
        <taxon>Vertebrata</taxon>
        <taxon>Euteleostomi</taxon>
        <taxon>Mammalia</taxon>
        <taxon>Eutheria</taxon>
        <taxon>Laurasiatheria</taxon>
        <taxon>Artiodactyla</taxon>
        <taxon>Ruminantia</taxon>
        <taxon>Pecora</taxon>
        <taxon>Cervidae</taxon>
        <taxon>Odocoileinae</taxon>
        <taxon>Rangifer</taxon>
    </lineage>
</organism>
<protein>
    <submittedName>
        <fullName evidence="2">Uncharacterized protein</fullName>
    </submittedName>
</protein>
<evidence type="ECO:0000256" key="1">
    <source>
        <dbReference type="SAM" id="MobiDB-lite"/>
    </source>
</evidence>
<feature type="region of interest" description="Disordered" evidence="1">
    <location>
        <begin position="1"/>
        <end position="102"/>
    </location>
</feature>
<proteinExistence type="predicted"/>
<evidence type="ECO:0000313" key="3">
    <source>
        <dbReference type="Proteomes" id="UP001176941"/>
    </source>
</evidence>
<name>A0ABN8Z7N7_RANTA</name>
<gene>
    <name evidence="2" type="ORF">MRATA1EN1_LOCUS17958</name>
</gene>
<feature type="compositionally biased region" description="Basic residues" evidence="1">
    <location>
        <begin position="40"/>
        <end position="53"/>
    </location>
</feature>
<dbReference type="EMBL" id="OX459964">
    <property type="protein sequence ID" value="CAI9168996.1"/>
    <property type="molecule type" value="Genomic_DNA"/>
</dbReference>
<feature type="compositionally biased region" description="Basic and acidic residues" evidence="1">
    <location>
        <begin position="65"/>
        <end position="90"/>
    </location>
</feature>
<evidence type="ECO:0000313" key="2">
    <source>
        <dbReference type="EMBL" id="CAI9168996.1"/>
    </source>
</evidence>
<accession>A0ABN8Z7N7</accession>
<keyword evidence="3" id="KW-1185">Reference proteome</keyword>
<dbReference type="Proteomes" id="UP001176941">
    <property type="component" value="Chromosome 28"/>
</dbReference>
<sequence>MVHVASPSGGSEERVGPCTWPSEQLLDTGLESPRKQQAARGRRKPRCSSHRCRGQSLPRPTPSQLREEQELQKERKSRKPGEAALRKGASDRPGWTSEDQKG</sequence>